<protein>
    <submittedName>
        <fullName evidence="4">Chemotaxis protein CheX</fullName>
    </submittedName>
</protein>
<dbReference type="GeneID" id="65096190"/>
<dbReference type="Gene3D" id="3.40.1550.10">
    <property type="entry name" value="CheC-like"/>
    <property type="match status" value="1"/>
</dbReference>
<dbReference type="SUPFAM" id="SSF103039">
    <property type="entry name" value="CheC-like"/>
    <property type="match status" value="1"/>
</dbReference>
<dbReference type="RefSeq" id="WP_214420366.1">
    <property type="nucleotide sequence ID" value="NZ_CP075546.1"/>
</dbReference>
<keyword evidence="2" id="KW-0378">Hydrolase</keyword>
<dbReference type="CDD" id="cd17910">
    <property type="entry name" value="CheC_ClassII"/>
    <property type="match status" value="1"/>
</dbReference>
<evidence type="ECO:0000313" key="4">
    <source>
        <dbReference type="EMBL" id="QVV89574.1"/>
    </source>
</evidence>
<gene>
    <name evidence="4" type="ORF">KHC33_03360</name>
</gene>
<dbReference type="Pfam" id="PF13690">
    <property type="entry name" value="CheX"/>
    <property type="match status" value="1"/>
</dbReference>
<accession>A0A8E7B2B8</accession>
<dbReference type="AlphaFoldDB" id="A0A8E7B2B8"/>
<keyword evidence="5" id="KW-1185">Reference proteome</keyword>
<name>A0A8E7B2B8_9EURY</name>
<feature type="domain" description="Chemotaxis phosphatase CheX-like" evidence="3">
    <location>
        <begin position="66"/>
        <end position="144"/>
    </location>
</feature>
<dbReference type="KEGG" id="mrtj:KHC33_03360"/>
<dbReference type="GO" id="GO:0016787">
    <property type="term" value="F:hydrolase activity"/>
    <property type="evidence" value="ECO:0007669"/>
    <property type="project" value="UniProtKB-KW"/>
</dbReference>
<evidence type="ECO:0000256" key="1">
    <source>
        <dbReference type="ARBA" id="ARBA00022500"/>
    </source>
</evidence>
<reference evidence="4 5" key="1">
    <citation type="submission" date="2021-05" db="EMBL/GenBank/DDBJ databases">
        <title>A novel Methanospirillum isolate from a pyrite-forming mixed culture.</title>
        <authorList>
            <person name="Bunk B."/>
            <person name="Sproer C."/>
            <person name="Spring S."/>
            <person name="Pester M."/>
        </authorList>
    </citation>
    <scope>NUCLEOTIDE SEQUENCE [LARGE SCALE GENOMIC DNA]</scope>
    <source>
        <strain evidence="4 5">J.3.6.1-F.2.7.3</strain>
    </source>
</reference>
<evidence type="ECO:0000256" key="2">
    <source>
        <dbReference type="ARBA" id="ARBA00022801"/>
    </source>
</evidence>
<dbReference type="PANTHER" id="PTHR43693">
    <property type="entry name" value="PROTEIN PHOSPHATASE CHEZ"/>
    <property type="match status" value="1"/>
</dbReference>
<keyword evidence="1" id="KW-0145">Chemotaxis</keyword>
<proteinExistence type="predicted"/>
<evidence type="ECO:0000259" key="3">
    <source>
        <dbReference type="Pfam" id="PF13690"/>
    </source>
</evidence>
<dbReference type="InterPro" id="IPR028976">
    <property type="entry name" value="CheC-like_sf"/>
</dbReference>
<sequence>MKEVSQPVLDGMAELVNIGIGRSAGCFNTLTGHHVTLHVPNIRISSIRELKEQMPHPDQPFTAINQDYSGAFEGTAVLMFPLKSAEGLFYLMTGESEKNPENEELWQVTLTEIANIIINAVMGSVTNILGKKIEFHIPQYHEDSLDHILGHTRFSDSASVAVVHAEFEVKEKDISGEIVILLTDQSVEVLERYISDAYRLESGEDKTF</sequence>
<dbReference type="GO" id="GO:0006935">
    <property type="term" value="P:chemotaxis"/>
    <property type="evidence" value="ECO:0007669"/>
    <property type="project" value="UniProtKB-KW"/>
</dbReference>
<evidence type="ECO:0000313" key="5">
    <source>
        <dbReference type="Proteomes" id="UP000680656"/>
    </source>
</evidence>
<organism evidence="4 5">
    <name type="scientific">Methanospirillum purgamenti</name>
    <dbReference type="NCBI Taxonomy" id="2834276"/>
    <lineage>
        <taxon>Archaea</taxon>
        <taxon>Methanobacteriati</taxon>
        <taxon>Methanobacteriota</taxon>
        <taxon>Stenosarchaea group</taxon>
        <taxon>Methanomicrobia</taxon>
        <taxon>Methanomicrobiales</taxon>
        <taxon>Methanospirillaceae</taxon>
        <taxon>Methanospirillum</taxon>
    </lineage>
</organism>
<dbReference type="InterPro" id="IPR050992">
    <property type="entry name" value="CheZ_family_phosphatases"/>
</dbReference>
<dbReference type="InterPro" id="IPR028051">
    <property type="entry name" value="CheX-like_dom"/>
</dbReference>
<dbReference type="PANTHER" id="PTHR43693:SF1">
    <property type="entry name" value="PROTEIN PHOSPHATASE CHEZ"/>
    <property type="match status" value="1"/>
</dbReference>
<dbReference type="EMBL" id="CP075546">
    <property type="protein sequence ID" value="QVV89574.1"/>
    <property type="molecule type" value="Genomic_DNA"/>
</dbReference>
<dbReference type="Proteomes" id="UP000680656">
    <property type="component" value="Chromosome"/>
</dbReference>